<comment type="caution">
    <text evidence="2">The sequence shown here is derived from an EMBL/GenBank/DDBJ whole genome shotgun (WGS) entry which is preliminary data.</text>
</comment>
<sequence length="165" mass="18962">MKDGEERGRWSSCEAREAYGVGLWKAMSKMRHLVTPSFGFVVGDGKKVRFWKDKWCGTTPLCEDFPSLFALATSKEAWLEEVERLLCCLDGKKVSVDEEDRVRWMDSKDGFFSVKSLYRALQPVSLVSFLSKIIWNSCVQPKLSFFAWEASWGRVLTLDCLQKRG</sequence>
<dbReference type="Pfam" id="PF13966">
    <property type="entry name" value="zf-RVT"/>
    <property type="match status" value="1"/>
</dbReference>
<evidence type="ECO:0000313" key="3">
    <source>
        <dbReference type="Proteomes" id="UP000288805"/>
    </source>
</evidence>
<gene>
    <name evidence="2" type="ORF">CK203_012536</name>
</gene>
<evidence type="ECO:0000313" key="2">
    <source>
        <dbReference type="EMBL" id="RVX22509.1"/>
    </source>
</evidence>
<feature type="domain" description="Reverse transcriptase zinc-binding" evidence="1">
    <location>
        <begin position="112"/>
        <end position="165"/>
    </location>
</feature>
<dbReference type="PANTHER" id="PTHR36617:SF15">
    <property type="entry name" value="REVERSE TRANSCRIPTASE ZINC-BINDING DOMAIN-CONTAINING PROTEIN"/>
    <property type="match status" value="1"/>
</dbReference>
<reference evidence="2 3" key="1">
    <citation type="journal article" date="2018" name="PLoS Genet.">
        <title>Population sequencing reveals clonal diversity and ancestral inbreeding in the grapevine cultivar Chardonnay.</title>
        <authorList>
            <person name="Roach M.J."/>
            <person name="Johnson D.L."/>
            <person name="Bohlmann J."/>
            <person name="van Vuuren H.J."/>
            <person name="Jones S.J."/>
            <person name="Pretorius I.S."/>
            <person name="Schmidt S.A."/>
            <person name="Borneman A.R."/>
        </authorList>
    </citation>
    <scope>NUCLEOTIDE SEQUENCE [LARGE SCALE GENOMIC DNA]</scope>
    <source>
        <strain evidence="3">cv. Chardonnay</strain>
        <tissue evidence="2">Leaf</tissue>
    </source>
</reference>
<evidence type="ECO:0000259" key="1">
    <source>
        <dbReference type="Pfam" id="PF13966"/>
    </source>
</evidence>
<dbReference type="InterPro" id="IPR026960">
    <property type="entry name" value="RVT-Znf"/>
</dbReference>
<name>A0A438KMT4_VITVI</name>
<dbReference type="EMBL" id="QGNW01000003">
    <property type="protein sequence ID" value="RVX22509.1"/>
    <property type="molecule type" value="Genomic_DNA"/>
</dbReference>
<dbReference type="PANTHER" id="PTHR36617">
    <property type="entry name" value="PROTEIN, PUTATIVE-RELATED"/>
    <property type="match status" value="1"/>
</dbReference>
<proteinExistence type="predicted"/>
<dbReference type="AlphaFoldDB" id="A0A438KMT4"/>
<dbReference type="Proteomes" id="UP000288805">
    <property type="component" value="Unassembled WGS sequence"/>
</dbReference>
<accession>A0A438KMT4</accession>
<organism evidence="2 3">
    <name type="scientific">Vitis vinifera</name>
    <name type="common">Grape</name>
    <dbReference type="NCBI Taxonomy" id="29760"/>
    <lineage>
        <taxon>Eukaryota</taxon>
        <taxon>Viridiplantae</taxon>
        <taxon>Streptophyta</taxon>
        <taxon>Embryophyta</taxon>
        <taxon>Tracheophyta</taxon>
        <taxon>Spermatophyta</taxon>
        <taxon>Magnoliopsida</taxon>
        <taxon>eudicotyledons</taxon>
        <taxon>Gunneridae</taxon>
        <taxon>Pentapetalae</taxon>
        <taxon>rosids</taxon>
        <taxon>Vitales</taxon>
        <taxon>Vitaceae</taxon>
        <taxon>Viteae</taxon>
        <taxon>Vitis</taxon>
    </lineage>
</organism>
<protein>
    <recommendedName>
        <fullName evidence="1">Reverse transcriptase zinc-binding domain-containing protein</fullName>
    </recommendedName>
</protein>